<evidence type="ECO:0000256" key="2">
    <source>
        <dbReference type="ARBA" id="ARBA00022540"/>
    </source>
</evidence>
<dbReference type="InterPro" id="IPR015760">
    <property type="entry name" value="TIF_IF2"/>
</dbReference>
<keyword evidence="3" id="KW-0547">Nucleotide-binding</keyword>
<dbReference type="EMBL" id="UIVS01000004">
    <property type="protein sequence ID" value="SVP94962.1"/>
    <property type="molecule type" value="Genomic_DNA"/>
</dbReference>
<dbReference type="PANTHER" id="PTHR43381:SF5">
    <property type="entry name" value="TR-TYPE G DOMAIN-CONTAINING PROTEIN"/>
    <property type="match status" value="1"/>
</dbReference>
<dbReference type="PANTHER" id="PTHR43381">
    <property type="entry name" value="TRANSLATION INITIATION FACTOR IF-2-RELATED"/>
    <property type="match status" value="1"/>
</dbReference>
<keyword evidence="5" id="KW-0342">GTP-binding</keyword>
<comment type="similarity">
    <text evidence="1">Belongs to the TRAFAC class translation factor GTPase superfamily. Classic translation factor GTPase family. IF-2 subfamily.</text>
</comment>
<dbReference type="CDD" id="cd03692">
    <property type="entry name" value="mtIF2_IVc"/>
    <property type="match status" value="1"/>
</dbReference>
<dbReference type="InterPro" id="IPR009000">
    <property type="entry name" value="Transl_B-barrel_sf"/>
</dbReference>
<dbReference type="InterPro" id="IPR023115">
    <property type="entry name" value="TIF_IF2_dom3"/>
</dbReference>
<dbReference type="GO" id="GO:0003743">
    <property type="term" value="F:translation initiation factor activity"/>
    <property type="evidence" value="ECO:0007669"/>
    <property type="project" value="UniProtKB-KW"/>
</dbReference>
<reference evidence="8" key="1">
    <citation type="submission" date="2018-07" db="EMBL/GenBank/DDBJ databases">
        <authorList>
            <person name="Quirk P.G."/>
            <person name="Krulwich T.A."/>
        </authorList>
    </citation>
    <scope>NUCLEOTIDE SEQUENCE</scope>
    <source>
        <strain evidence="8">Anand</strain>
    </source>
</reference>
<proteinExistence type="inferred from homology"/>
<dbReference type="Gene3D" id="2.40.30.10">
    <property type="entry name" value="Translation factors"/>
    <property type="match status" value="2"/>
</dbReference>
<dbReference type="Gene3D" id="3.40.50.300">
    <property type="entry name" value="P-loop containing nucleotide triphosphate hydrolases"/>
    <property type="match status" value="1"/>
</dbReference>
<evidence type="ECO:0000256" key="1">
    <source>
        <dbReference type="ARBA" id="ARBA00007733"/>
    </source>
</evidence>
<dbReference type="InterPro" id="IPR036925">
    <property type="entry name" value="TIF_IF2_dom3_sf"/>
</dbReference>
<dbReference type="EMBL" id="UIVT01000004">
    <property type="protein sequence ID" value="SVP94220.1"/>
    <property type="molecule type" value="Genomic_DNA"/>
</dbReference>
<sequence>MMEKEEPVVNPIPEMIEEKQEEKLPFESEVWTLRDFVKKMNGNLKFILSYMLLKTKTPIDPSVVISPKMTKIIYNLIVGKREYYVTQEEEDEELAKLQSTGKSPIVERNPVVAILGGVSTGKTSLFSSLCEVEPDPTTNYNFGTVEDKYPVTLFDTPGNELLSPIRDNILKASDISLILISSETGVTNDTEESIKLCRKYNKPFIFVLTKYDISTQFTIEDVIAKLADMGCQVEQLGGNYEMIIYSTLKDTKSNKNNLMESILIHSLESSEMKTESPESVKGTGYVLDSGKTKNLGFYSLLLLKKGELRKGDYVSSNLNKTRVKSIKSKNGGNMESVKESQIAYVYGFSKDTISNPGSVFDVFATEQEANKVAEITKIDSSKTKINDLIDDKLNTSLDQIDKVRQKINKNFQNEDSDRYKYIPAIIRCDVKAIVEPIKMAIEKLRCTGISKICKYKVLDADIDNLTQDDVDLFDKPGIVVAYNSTISSTMQNKLKKQEIKLISGEKIEDIVKTAEEELVQFLGEKKLGRVMGMAQILKVFEASKKRNAAGCVVTYGRMTPFYEARVLRGDNVLYYGKISSLRRTTEEAREIQEGESCGITFEDFNDFKVGDIIEAYSD</sequence>
<dbReference type="GO" id="GO:0005525">
    <property type="term" value="F:GTP binding"/>
    <property type="evidence" value="ECO:0007669"/>
    <property type="project" value="UniProtKB-KW"/>
</dbReference>
<dbReference type="SUPFAM" id="SSF52540">
    <property type="entry name" value="P-loop containing nucleoside triphosphate hydrolases"/>
    <property type="match status" value="1"/>
</dbReference>
<feature type="domain" description="Tr-type G" evidence="6">
    <location>
        <begin position="146"/>
        <end position="261"/>
    </location>
</feature>
<evidence type="ECO:0000256" key="5">
    <source>
        <dbReference type="ARBA" id="ARBA00023134"/>
    </source>
</evidence>
<dbReference type="SUPFAM" id="SSF50447">
    <property type="entry name" value="Translation proteins"/>
    <property type="match status" value="2"/>
</dbReference>
<dbReference type="Pfam" id="PF00009">
    <property type="entry name" value="GTP_EFTU"/>
    <property type="match status" value="1"/>
</dbReference>
<keyword evidence="2 8" id="KW-0396">Initiation factor</keyword>
<dbReference type="GO" id="GO:0003924">
    <property type="term" value="F:GTPase activity"/>
    <property type="evidence" value="ECO:0007669"/>
    <property type="project" value="InterPro"/>
</dbReference>
<dbReference type="AlphaFoldDB" id="A0A3B0N318"/>
<dbReference type="SUPFAM" id="SSF52156">
    <property type="entry name" value="Initiation factor IF2/eIF5b, domain 3"/>
    <property type="match status" value="1"/>
</dbReference>
<dbReference type="InterPro" id="IPR027417">
    <property type="entry name" value="P-loop_NTPase"/>
</dbReference>
<dbReference type="InterPro" id="IPR000795">
    <property type="entry name" value="T_Tr_GTP-bd_dom"/>
</dbReference>
<accession>A0A3B0N318</accession>
<dbReference type="GO" id="GO:0005737">
    <property type="term" value="C:cytoplasm"/>
    <property type="evidence" value="ECO:0007669"/>
    <property type="project" value="TreeGrafter"/>
</dbReference>
<evidence type="ECO:0000313" key="9">
    <source>
        <dbReference type="EMBL" id="SVP94962.1"/>
    </source>
</evidence>
<evidence type="ECO:0000256" key="4">
    <source>
        <dbReference type="ARBA" id="ARBA00022917"/>
    </source>
</evidence>
<dbReference type="Gene3D" id="3.40.50.10050">
    <property type="entry name" value="Translation initiation factor IF- 2, domain 3"/>
    <property type="match status" value="1"/>
</dbReference>
<keyword evidence="4" id="KW-0648">Protein biosynthesis</keyword>
<dbReference type="FunFam" id="2.40.30.10:FF:000008">
    <property type="entry name" value="Translation initiation factor IF-2"/>
    <property type="match status" value="1"/>
</dbReference>
<dbReference type="NCBIfam" id="TIGR00231">
    <property type="entry name" value="small_GTP"/>
    <property type="match status" value="1"/>
</dbReference>
<gene>
    <name evidence="8" type="ORF">TAT_000322200</name>
    <name evidence="9" type="ORF">TAV_000322100</name>
</gene>
<evidence type="ECO:0000259" key="6">
    <source>
        <dbReference type="Pfam" id="PF00009"/>
    </source>
</evidence>
<dbReference type="Pfam" id="PF11987">
    <property type="entry name" value="IF-2"/>
    <property type="match status" value="1"/>
</dbReference>
<dbReference type="InterPro" id="IPR005225">
    <property type="entry name" value="Small_GTP-bd"/>
</dbReference>
<evidence type="ECO:0000313" key="8">
    <source>
        <dbReference type="EMBL" id="SVP94220.1"/>
    </source>
</evidence>
<evidence type="ECO:0000259" key="7">
    <source>
        <dbReference type="Pfam" id="PF11987"/>
    </source>
</evidence>
<organism evidence="8">
    <name type="scientific">Theileria annulata</name>
    <dbReference type="NCBI Taxonomy" id="5874"/>
    <lineage>
        <taxon>Eukaryota</taxon>
        <taxon>Sar</taxon>
        <taxon>Alveolata</taxon>
        <taxon>Apicomplexa</taxon>
        <taxon>Aconoidasida</taxon>
        <taxon>Piroplasmida</taxon>
        <taxon>Theileriidae</taxon>
        <taxon>Theileria</taxon>
    </lineage>
</organism>
<protein>
    <submittedName>
        <fullName evidence="8">GTPase-activity protein, or translation initiation factor IF-2 mitochondrial, putative</fullName>
    </submittedName>
</protein>
<dbReference type="VEuPathDB" id="PiroplasmaDB:TA07605"/>
<evidence type="ECO:0000256" key="3">
    <source>
        <dbReference type="ARBA" id="ARBA00022741"/>
    </source>
</evidence>
<feature type="domain" description="Translation initiation factor IF- 2" evidence="7">
    <location>
        <begin position="402"/>
        <end position="513"/>
    </location>
</feature>
<name>A0A3B0N318_THEAN</name>